<name>A0A8D8CUK9_CULPI</name>
<keyword evidence="1" id="KW-0732">Signal</keyword>
<accession>A0A8D8CUK9</accession>
<dbReference type="AlphaFoldDB" id="A0A8D8CUK9"/>
<dbReference type="EMBL" id="HBUE01140883">
    <property type="protein sequence ID" value="CAG6500675.1"/>
    <property type="molecule type" value="Transcribed_RNA"/>
</dbReference>
<feature type="chain" id="PRO_5034471066" evidence="1">
    <location>
        <begin position="25"/>
        <end position="107"/>
    </location>
</feature>
<reference evidence="2" key="1">
    <citation type="submission" date="2021-05" db="EMBL/GenBank/DDBJ databases">
        <authorList>
            <person name="Alioto T."/>
            <person name="Alioto T."/>
            <person name="Gomez Garrido J."/>
        </authorList>
    </citation>
    <scope>NUCLEOTIDE SEQUENCE</scope>
</reference>
<feature type="signal peptide" evidence="1">
    <location>
        <begin position="1"/>
        <end position="24"/>
    </location>
</feature>
<evidence type="ECO:0000313" key="2">
    <source>
        <dbReference type="EMBL" id="CAG6500675.1"/>
    </source>
</evidence>
<evidence type="ECO:0000256" key="1">
    <source>
        <dbReference type="SAM" id="SignalP"/>
    </source>
</evidence>
<proteinExistence type="predicted"/>
<organism evidence="2">
    <name type="scientific">Culex pipiens</name>
    <name type="common">House mosquito</name>
    <dbReference type="NCBI Taxonomy" id="7175"/>
    <lineage>
        <taxon>Eukaryota</taxon>
        <taxon>Metazoa</taxon>
        <taxon>Ecdysozoa</taxon>
        <taxon>Arthropoda</taxon>
        <taxon>Hexapoda</taxon>
        <taxon>Insecta</taxon>
        <taxon>Pterygota</taxon>
        <taxon>Neoptera</taxon>
        <taxon>Endopterygota</taxon>
        <taxon>Diptera</taxon>
        <taxon>Nematocera</taxon>
        <taxon>Culicoidea</taxon>
        <taxon>Culicidae</taxon>
        <taxon>Culicinae</taxon>
        <taxon>Culicini</taxon>
        <taxon>Culex</taxon>
        <taxon>Culex</taxon>
    </lineage>
</organism>
<protein>
    <submittedName>
        <fullName evidence="2">(northern house mosquito) hypothetical protein</fullName>
    </submittedName>
</protein>
<sequence>MVFLPTSRSLRNFFLLLFTAVSHSPEKKQKQQPLLAEFLRRTSSVMMAQIGHCRGFTENPQTPRCKVICTTTLRPLTLPSFHQLLPLFFPVVTSLFTAYGVQHLKLL</sequence>